<dbReference type="EMBL" id="JAAZON010000522">
    <property type="protein sequence ID" value="NMC63766.1"/>
    <property type="molecule type" value="Genomic_DNA"/>
</dbReference>
<name>A0A7X9FTC3_9DELT</name>
<sequence length="123" mass="14518">AEEDQILDKWKNFGKRLAALPKHYPTIFETEIITLFLRQLEKYKMLNELSSMLTAIFPSSARLRLGLAESFRRNGKDKEAFEHFCWLSEQKRQHEKNKNFLDGIDLKYIEAWKAVIEARVKGT</sequence>
<protein>
    <submittedName>
        <fullName evidence="1">Uncharacterized protein</fullName>
    </submittedName>
</protein>
<organism evidence="1 2">
    <name type="scientific">SAR324 cluster bacterium</name>
    <dbReference type="NCBI Taxonomy" id="2024889"/>
    <lineage>
        <taxon>Bacteria</taxon>
        <taxon>Deltaproteobacteria</taxon>
        <taxon>SAR324 cluster</taxon>
    </lineage>
</organism>
<reference evidence="1 2" key="1">
    <citation type="journal article" date="2020" name="Biotechnol. Biofuels">
        <title>New insights from the biogas microbiome by comprehensive genome-resolved metagenomics of nearly 1600 species originating from multiple anaerobic digesters.</title>
        <authorList>
            <person name="Campanaro S."/>
            <person name="Treu L."/>
            <person name="Rodriguez-R L.M."/>
            <person name="Kovalovszki A."/>
            <person name="Ziels R.M."/>
            <person name="Maus I."/>
            <person name="Zhu X."/>
            <person name="Kougias P.G."/>
            <person name="Basile A."/>
            <person name="Luo G."/>
            <person name="Schluter A."/>
            <person name="Konstantinidis K.T."/>
            <person name="Angelidaki I."/>
        </authorList>
    </citation>
    <scope>NUCLEOTIDE SEQUENCE [LARGE SCALE GENOMIC DNA]</scope>
    <source>
        <strain evidence="1">AS27yjCOA_65</strain>
    </source>
</reference>
<gene>
    <name evidence="1" type="ORF">GYA55_11440</name>
</gene>
<dbReference type="Proteomes" id="UP000524246">
    <property type="component" value="Unassembled WGS sequence"/>
</dbReference>
<comment type="caution">
    <text evidence="1">The sequence shown here is derived from an EMBL/GenBank/DDBJ whole genome shotgun (WGS) entry which is preliminary data.</text>
</comment>
<evidence type="ECO:0000313" key="2">
    <source>
        <dbReference type="Proteomes" id="UP000524246"/>
    </source>
</evidence>
<accession>A0A7X9FTC3</accession>
<evidence type="ECO:0000313" key="1">
    <source>
        <dbReference type="EMBL" id="NMC63766.1"/>
    </source>
</evidence>
<proteinExistence type="predicted"/>
<dbReference type="AlphaFoldDB" id="A0A7X9FTC3"/>
<feature type="non-terminal residue" evidence="1">
    <location>
        <position position="1"/>
    </location>
</feature>